<organism evidence="1 2">
    <name type="scientific">Glycomyces artemisiae</name>
    <dbReference type="NCBI Taxonomy" id="1076443"/>
    <lineage>
        <taxon>Bacteria</taxon>
        <taxon>Bacillati</taxon>
        <taxon>Actinomycetota</taxon>
        <taxon>Actinomycetes</taxon>
        <taxon>Glycomycetales</taxon>
        <taxon>Glycomycetaceae</taxon>
        <taxon>Glycomyces</taxon>
    </lineage>
</organism>
<gene>
    <name evidence="1" type="ORF">B0I28_107319</name>
</gene>
<dbReference type="PROSITE" id="PS51257">
    <property type="entry name" value="PROKAR_LIPOPROTEIN"/>
    <property type="match status" value="1"/>
</dbReference>
<dbReference type="AlphaFoldDB" id="A0A2T0UHQ2"/>
<protein>
    <submittedName>
        <fullName evidence="1">Uncharacterized protein</fullName>
    </submittedName>
</protein>
<reference evidence="1 2" key="1">
    <citation type="submission" date="2018-03" db="EMBL/GenBank/DDBJ databases">
        <title>Genomic Encyclopedia of Type Strains, Phase III (KMG-III): the genomes of soil and plant-associated and newly described type strains.</title>
        <authorList>
            <person name="Whitman W."/>
        </authorList>
    </citation>
    <scope>NUCLEOTIDE SEQUENCE [LARGE SCALE GENOMIC DNA]</scope>
    <source>
        <strain evidence="1 2">CGMCC 4.7067</strain>
    </source>
</reference>
<sequence length="357" mass="37831">MLDYLHRVQTTQDKFIKPLIPLTLLTLAASGCSLLGEKAEAYELVTGDGASALCTNGDDLWFFDQDAAIVGPHFSLALLCHHAGAAIPEALAAAEGLGELPEAAGDVEWLVNQFALAPELVAESQVDPDDPAALESEAVGLAAWIEAGEERIELDAVPAPGAHLAVAVPEGEDAVLWVEEDGRAQGLSLRSGERVDPVAAYYDGRTLGPVMGDEFGYEEVAVANGDNAWRLTCGSSFVESDRSAWRPEEGWAEPGTVFLDVRFNWCSYADAALRWNLDESALTVQAGGEPVAATAWSAEELPDTDGTMRYTAVFAVPEDAAGATLVFTPVGDLENLDGGDGYAFVDTPAATERELVF</sequence>
<evidence type="ECO:0000313" key="1">
    <source>
        <dbReference type="EMBL" id="PRY57470.1"/>
    </source>
</evidence>
<proteinExistence type="predicted"/>
<evidence type="ECO:0000313" key="2">
    <source>
        <dbReference type="Proteomes" id="UP000238176"/>
    </source>
</evidence>
<comment type="caution">
    <text evidence="1">The sequence shown here is derived from an EMBL/GenBank/DDBJ whole genome shotgun (WGS) entry which is preliminary data.</text>
</comment>
<dbReference type="EMBL" id="PVTJ01000007">
    <property type="protein sequence ID" value="PRY57470.1"/>
    <property type="molecule type" value="Genomic_DNA"/>
</dbReference>
<keyword evidence="2" id="KW-1185">Reference proteome</keyword>
<accession>A0A2T0UHQ2</accession>
<name>A0A2T0UHQ2_9ACTN</name>
<dbReference type="Proteomes" id="UP000238176">
    <property type="component" value="Unassembled WGS sequence"/>
</dbReference>